<dbReference type="PANTHER" id="PTHR10067">
    <property type="entry name" value="PHOSPHATIDYLSERINE DECARBOXYLASE"/>
    <property type="match status" value="1"/>
</dbReference>
<dbReference type="Proteomes" id="UP000240527">
    <property type="component" value="Chromosome"/>
</dbReference>
<protein>
    <submittedName>
        <fullName evidence="5">Phosphatidylserine decarboxylase</fullName>
    </submittedName>
</protein>
<dbReference type="InterPro" id="IPR003817">
    <property type="entry name" value="PS_Dcarbxylase"/>
</dbReference>
<name>A0ABN5IVH5_9CAUL</name>
<evidence type="ECO:0000256" key="2">
    <source>
        <dbReference type="ARBA" id="ARBA00023145"/>
    </source>
</evidence>
<evidence type="ECO:0000256" key="1">
    <source>
        <dbReference type="ARBA" id="ARBA00022793"/>
    </source>
</evidence>
<proteinExistence type="predicted"/>
<keyword evidence="3" id="KW-0456">Lyase</keyword>
<keyword evidence="2" id="KW-0865">Zymogen</keyword>
<keyword evidence="6" id="KW-1185">Reference proteome</keyword>
<organism evidence="5 6">
    <name type="scientific">Caulobacter segnis</name>
    <dbReference type="NCBI Taxonomy" id="88688"/>
    <lineage>
        <taxon>Bacteria</taxon>
        <taxon>Pseudomonadati</taxon>
        <taxon>Pseudomonadota</taxon>
        <taxon>Alphaproteobacteria</taxon>
        <taxon>Caulobacterales</taxon>
        <taxon>Caulobacteraceae</taxon>
        <taxon>Caulobacter</taxon>
    </lineage>
</organism>
<evidence type="ECO:0000256" key="4">
    <source>
        <dbReference type="ARBA" id="ARBA00023317"/>
    </source>
</evidence>
<keyword evidence="1" id="KW-0210">Decarboxylase</keyword>
<evidence type="ECO:0000313" key="6">
    <source>
        <dbReference type="Proteomes" id="UP000240527"/>
    </source>
</evidence>
<accession>A0ABN5IVH5</accession>
<dbReference type="EMBL" id="CP027850">
    <property type="protein sequence ID" value="AVQ03055.1"/>
    <property type="molecule type" value="Genomic_DNA"/>
</dbReference>
<evidence type="ECO:0000256" key="3">
    <source>
        <dbReference type="ARBA" id="ARBA00023239"/>
    </source>
</evidence>
<reference evidence="5 6" key="1">
    <citation type="journal article" date="2015" name="Biotechnol. Bioeng.">
        <title>Genome sequence and phenotypic characterization of Caulobacter segnis.</title>
        <authorList>
            <person name="Patel S."/>
            <person name="Fletcher B."/>
            <person name="Scott D.C."/>
            <person name="Ely B."/>
        </authorList>
    </citation>
    <scope>NUCLEOTIDE SEQUENCE [LARGE SCALE GENOMIC DNA]</scope>
    <source>
        <strain evidence="5 6">TK0059</strain>
    </source>
</reference>
<dbReference type="Pfam" id="PF02666">
    <property type="entry name" value="PS_Dcarbxylase"/>
    <property type="match status" value="1"/>
</dbReference>
<dbReference type="PANTHER" id="PTHR10067:SF13">
    <property type="entry name" value="PHOSPHATIDYLSERINE DECARBOXYLASE"/>
    <property type="match status" value="1"/>
</dbReference>
<gene>
    <name evidence="5" type="ORF">B7G68_15070</name>
</gene>
<dbReference type="RefSeq" id="WP_013080038.1">
    <property type="nucleotide sequence ID" value="NZ_CP027850.1"/>
</dbReference>
<sequence>MSKWHPVVEKLVKLIKDKGWEARFEKAVAEARAWNIPELADLKDLNSYLVYINDFLTWIPSENEPGKEVYNKLCKFYFVLDQKAVIDLQNKVVPQDKAPPLTPLSAWLVEYADALGAFLDTPESLTPKSLESFRKSPSYNLGDYIEPHGGWKTFNQFFARNFKPGYRPVAAIADQRVIVSPADSTFAGQWEIRTDSHVTVKTLHWKIEELMEGSPYKDRFKNGLFMHAFLGPNDYHRQHAPVGGTVLESRVIPGQVYLQVVAEKVAGDENGVHRLKPLRAFDAPDDAGYQFAQARGLIVLDTPIGLVAVLPIGMCQVSSVIVTAEVGVTVRKGEELSYFQFGGSDIIVLFEAKSNVSFTAQPGVHYKVGTKIADAYPVV</sequence>
<evidence type="ECO:0000313" key="5">
    <source>
        <dbReference type="EMBL" id="AVQ03055.1"/>
    </source>
</evidence>
<keyword evidence="4" id="KW-0670">Pyruvate</keyword>